<evidence type="ECO:0000256" key="13">
    <source>
        <dbReference type="ARBA" id="ARBA00022842"/>
    </source>
</evidence>
<comment type="cofactor">
    <cofactor evidence="1">
        <name>Mg(2+)</name>
        <dbReference type="ChEBI" id="CHEBI:18420"/>
    </cofactor>
</comment>
<evidence type="ECO:0000313" key="22">
    <source>
        <dbReference type="EMBL" id="RZB66676.1"/>
    </source>
</evidence>
<feature type="compositionally biased region" description="Low complexity" evidence="20">
    <location>
        <begin position="375"/>
        <end position="390"/>
    </location>
</feature>
<feature type="compositionally biased region" description="Basic residues" evidence="20">
    <location>
        <begin position="27"/>
        <end position="38"/>
    </location>
</feature>
<dbReference type="SUPFAM" id="SSF56112">
    <property type="entry name" value="Protein kinase-like (PK-like)"/>
    <property type="match status" value="1"/>
</dbReference>
<evidence type="ECO:0000256" key="4">
    <source>
        <dbReference type="ARBA" id="ARBA00012406"/>
    </source>
</evidence>
<feature type="region of interest" description="Disordered" evidence="20">
    <location>
        <begin position="862"/>
        <end position="910"/>
    </location>
</feature>
<keyword evidence="7" id="KW-0597">Phosphoprotein</keyword>
<dbReference type="CDD" id="cd06626">
    <property type="entry name" value="STKc_MEKK4"/>
    <property type="match status" value="1"/>
</dbReference>
<protein>
    <recommendedName>
        <fullName evidence="17">Mitogen-activated protein kinase kinase kinase 4</fullName>
        <ecNumber evidence="4">2.7.11.25</ecNumber>
    </recommendedName>
    <alternativeName>
        <fullName evidence="18">MAPK/ERK kinase kinase 4</fullName>
    </alternativeName>
</protein>
<feature type="region of interest" description="Disordered" evidence="20">
    <location>
        <begin position="367"/>
        <end position="390"/>
    </location>
</feature>
<evidence type="ECO:0000256" key="9">
    <source>
        <dbReference type="ARBA" id="ARBA00022723"/>
    </source>
</evidence>
<feature type="binding site" evidence="19">
    <location>
        <position position="1016"/>
    </location>
    <ligand>
        <name>ATP</name>
        <dbReference type="ChEBI" id="CHEBI:30616"/>
    </ligand>
</feature>
<evidence type="ECO:0000256" key="7">
    <source>
        <dbReference type="ARBA" id="ARBA00022553"/>
    </source>
</evidence>
<dbReference type="GO" id="GO:0048471">
    <property type="term" value="C:perinuclear region of cytoplasm"/>
    <property type="evidence" value="ECO:0007669"/>
    <property type="project" value="UniProtKB-SubCell"/>
</dbReference>
<evidence type="ECO:0000259" key="21">
    <source>
        <dbReference type="PROSITE" id="PS50011"/>
    </source>
</evidence>
<evidence type="ECO:0000256" key="5">
    <source>
        <dbReference type="ARBA" id="ARBA00022490"/>
    </source>
</evidence>
<sequence length="1255" mass="144667">MADYSPVDQDYDLSDYDQYGKTPPRTKILRKNRERKQRNSTNNMSSPKVIKSKHSLNRRNTISSMFEELVAQADNDSDQGSKRTNKRQMKMLRGSERDLKLDIASAQAASEKMHDYIPPKTPQPSYQIESSKRFMSLLCRTVPCQKLMKSKKDAQPKSDEIPHDLSDESCSSRVDFYNTFSMLIRMGCGDKSQERNHRRLLSREEYLWQNELKDLIWLELQAFHADRSPIEEDTYLCTEREKVEPLLKDIMNYRFQRHSKCYSTQNSDSGVEDDCSGCLSVWCLSCVEAQNEALKDIEELMQRLAAAEALFPSGHAFSELYSLYNSPEFVARVKAISLWYNMTRQQRLKLMIVWKLLENKVSQGAHRDEDRACTDSNSPSDSNNSSSSSVNDAFCDLKSSWDMTTFISAAFPFLPDKTEKDYSLYRKYIENILKTRSLHKSLNFLDNLQLHVLRKVQLTLKKPQDDDVFSSTSCETEEEELQRYGCWSPEAKALNLPSYRAYFLFLAAIPLKVIHEYLKMRLEQKPEKPSPLSIRQLMRELKEGLKIASQQKEKILKYIDSAVSGTKDSSDVFEDKLADYNECMLRVFSDYLDYLEQWALLHHETFQKNLLEEEWHFSCNVIEHIPGGSELLGRKFCFILCTILKTVSDRLRDRIEEVLWNVPKDDKNMIKQTLFVICREMQSIFNEEREMSIKTIAFCKTVFRHNLPKDSRTELTVAIISLKCSIPDAIGRVQSEFDQINLDTFEEIEKTSLVSRTREILMQGYRFGFEFYKEMSESIPSERREKLARSMVQFANLWMKFVTERCERGRGMRPRWAYQGLEFLLTVCEPRNTKHLTEEEFEDLKRNMDVCISHVIGTTAPSTPESGFYSASPRSSIEHIRARSRGSSPSPRPTYKSQRSNSRKTSMEQGSPVIDSLDAISFSAGMRKEESNDRLSKKQARLEAIENLESYLDERLRNHQLIGKVITCNGGVEKKVHIRRRCVNFGWQRGIKIGQGRFGKVYTAVNIKTGEMMAVKELPLQHNDTHTIKRVGEEMKILEGIVHRNLVRYYGVEVHKDEMLIFMEFCAEGTLENLVVASENGLPELLVRRYTFQLVSGVSVLHAHGIVHRDIKTANIFLTENGNCLKIGDFGCAAKIKSHTTMPGELQGFVGTQAYMAPEVFTKNMSEGHGRAADIWSVGCVVVEMASGKRPWAQFDSNYQIMFKVGMGQSPDPPDHMIDEGLDFLELCFQHDPKERATAQELLDHNFVKVGDDFI</sequence>
<dbReference type="GO" id="GO:0046872">
    <property type="term" value="F:metal ion binding"/>
    <property type="evidence" value="ECO:0007669"/>
    <property type="project" value="UniProtKB-KW"/>
</dbReference>
<dbReference type="PANTHER" id="PTHR48016:SF32">
    <property type="entry name" value="MITOGEN-ACTIVATED PROTEIN KINASE KINASE KINASE 4"/>
    <property type="match status" value="1"/>
</dbReference>
<dbReference type="AlphaFoldDB" id="A0A482VE87"/>
<evidence type="ECO:0000256" key="8">
    <source>
        <dbReference type="ARBA" id="ARBA00022679"/>
    </source>
</evidence>
<keyword evidence="8" id="KW-0808">Transferase</keyword>
<feature type="domain" description="Protein kinase" evidence="21">
    <location>
        <begin position="987"/>
        <end position="1248"/>
    </location>
</feature>
<accession>A0A482VE87</accession>
<dbReference type="InterPro" id="IPR017441">
    <property type="entry name" value="Protein_kinase_ATP_BS"/>
</dbReference>
<dbReference type="InterPro" id="IPR008271">
    <property type="entry name" value="Ser/Thr_kinase_AS"/>
</dbReference>
<proteinExistence type="inferred from homology"/>
<dbReference type="EMBL" id="QDEB01109420">
    <property type="protein sequence ID" value="RZB66676.1"/>
    <property type="molecule type" value="Genomic_DNA"/>
</dbReference>
<reference evidence="22 23" key="1">
    <citation type="submission" date="2017-03" db="EMBL/GenBank/DDBJ databases">
        <title>Genome of the blue death feigning beetle - Asbolus verrucosus.</title>
        <authorList>
            <person name="Rider S.D."/>
        </authorList>
    </citation>
    <scope>NUCLEOTIDE SEQUENCE [LARGE SCALE GENOMIC DNA]</scope>
    <source>
        <strain evidence="22">Butters</strain>
        <tissue evidence="22">Head and leg muscle</tissue>
    </source>
</reference>
<evidence type="ECO:0000256" key="19">
    <source>
        <dbReference type="PROSITE-ProRule" id="PRU10141"/>
    </source>
</evidence>
<dbReference type="Gene3D" id="1.10.510.10">
    <property type="entry name" value="Transferase(Phosphotransferase) domain 1"/>
    <property type="match status" value="1"/>
</dbReference>
<dbReference type="PROSITE" id="PS00108">
    <property type="entry name" value="PROTEIN_KINASE_ST"/>
    <property type="match status" value="1"/>
</dbReference>
<keyword evidence="10 19" id="KW-0547">Nucleotide-binding</keyword>
<dbReference type="Proteomes" id="UP000292052">
    <property type="component" value="Unassembled WGS sequence"/>
</dbReference>
<comment type="subcellular location">
    <subcellularLocation>
        <location evidence="2">Cytoplasm</location>
        <location evidence="2">Perinuclear region</location>
    </subcellularLocation>
</comment>
<gene>
    <name evidence="22" type="ORF">BDFB_007758</name>
</gene>
<comment type="caution">
    <text evidence="22">The sequence shown here is derived from an EMBL/GenBank/DDBJ whole genome shotgun (WGS) entry which is preliminary data.</text>
</comment>
<evidence type="ECO:0000256" key="2">
    <source>
        <dbReference type="ARBA" id="ARBA00004556"/>
    </source>
</evidence>
<feature type="compositionally biased region" description="Polar residues" evidence="20">
    <location>
        <begin position="895"/>
        <end position="909"/>
    </location>
</feature>
<evidence type="ECO:0000256" key="14">
    <source>
        <dbReference type="ARBA" id="ARBA00047559"/>
    </source>
</evidence>
<feature type="region of interest" description="Disordered" evidence="20">
    <location>
        <begin position="1"/>
        <end position="58"/>
    </location>
</feature>
<dbReference type="InterPro" id="IPR011009">
    <property type="entry name" value="Kinase-like_dom_sf"/>
</dbReference>
<evidence type="ECO:0000256" key="18">
    <source>
        <dbReference type="ARBA" id="ARBA00083883"/>
    </source>
</evidence>
<comment type="function">
    <text evidence="16">Component of a protein kinase signal transduction cascade. Activates the CSBP2, P38 and JNK MAPK pathways, but not the ERK pathway. Specifically phosphorylates and activates MAP2K4 and MAP2K6.</text>
</comment>
<dbReference type="PROSITE" id="PS00107">
    <property type="entry name" value="PROTEIN_KINASE_ATP"/>
    <property type="match status" value="1"/>
</dbReference>
<dbReference type="GO" id="GO:0004709">
    <property type="term" value="F:MAP kinase kinase kinase activity"/>
    <property type="evidence" value="ECO:0007669"/>
    <property type="project" value="UniProtKB-EC"/>
</dbReference>
<dbReference type="Pfam" id="PF00069">
    <property type="entry name" value="Pkinase"/>
    <property type="match status" value="1"/>
</dbReference>
<keyword evidence="12 19" id="KW-0067">ATP-binding</keyword>
<dbReference type="PROSITE" id="PS50011">
    <property type="entry name" value="PROTEIN_KINASE_DOM"/>
    <property type="match status" value="1"/>
</dbReference>
<dbReference type="SMART" id="SM00220">
    <property type="entry name" value="S_TKc"/>
    <property type="match status" value="1"/>
</dbReference>
<evidence type="ECO:0000256" key="11">
    <source>
        <dbReference type="ARBA" id="ARBA00022777"/>
    </source>
</evidence>
<dbReference type="STRING" id="1661398.A0A482VE87"/>
<keyword evidence="9" id="KW-0479">Metal-binding</keyword>
<dbReference type="GO" id="GO:0005524">
    <property type="term" value="F:ATP binding"/>
    <property type="evidence" value="ECO:0007669"/>
    <property type="project" value="UniProtKB-UniRule"/>
</dbReference>
<dbReference type="EC" id="2.7.11.25" evidence="4"/>
<dbReference type="InterPro" id="IPR050538">
    <property type="entry name" value="MAP_kinase_kinase_kinase"/>
</dbReference>
<keyword evidence="6" id="KW-0723">Serine/threonine-protein kinase</keyword>
<keyword evidence="11 22" id="KW-0418">Kinase</keyword>
<keyword evidence="23" id="KW-1185">Reference proteome</keyword>
<keyword evidence="5" id="KW-0963">Cytoplasm</keyword>
<evidence type="ECO:0000256" key="17">
    <source>
        <dbReference type="ARBA" id="ARBA00069057"/>
    </source>
</evidence>
<dbReference type="Pfam" id="PF19431">
    <property type="entry name" value="MEKK4_N"/>
    <property type="match status" value="3"/>
</dbReference>
<evidence type="ECO:0000256" key="1">
    <source>
        <dbReference type="ARBA" id="ARBA00001946"/>
    </source>
</evidence>
<evidence type="ECO:0000256" key="20">
    <source>
        <dbReference type="SAM" id="MobiDB-lite"/>
    </source>
</evidence>
<feature type="region of interest" description="Disordered" evidence="20">
    <location>
        <begin position="72"/>
        <end position="99"/>
    </location>
</feature>
<evidence type="ECO:0000256" key="15">
    <source>
        <dbReference type="ARBA" id="ARBA00048329"/>
    </source>
</evidence>
<comment type="similarity">
    <text evidence="3">Belongs to the protein kinase superfamily. STE Ser/Thr protein kinase family. MAP kinase kinase kinase subfamily.</text>
</comment>
<evidence type="ECO:0000256" key="12">
    <source>
        <dbReference type="ARBA" id="ARBA00022840"/>
    </source>
</evidence>
<keyword evidence="13" id="KW-0460">Magnesium</keyword>
<evidence type="ECO:0000313" key="23">
    <source>
        <dbReference type="Proteomes" id="UP000292052"/>
    </source>
</evidence>
<evidence type="ECO:0000256" key="10">
    <source>
        <dbReference type="ARBA" id="ARBA00022741"/>
    </source>
</evidence>
<dbReference type="FunFam" id="1.10.510.10:FF:000122">
    <property type="entry name" value="Mitogen-activated protein kinase kinase kinase 4"/>
    <property type="match status" value="1"/>
</dbReference>
<evidence type="ECO:0000256" key="3">
    <source>
        <dbReference type="ARBA" id="ARBA00006529"/>
    </source>
</evidence>
<comment type="catalytic activity">
    <reaction evidence="15">
        <text>L-seryl-[protein] + ATP = O-phospho-L-seryl-[protein] + ADP + H(+)</text>
        <dbReference type="Rhea" id="RHEA:17989"/>
        <dbReference type="Rhea" id="RHEA-COMP:9863"/>
        <dbReference type="Rhea" id="RHEA-COMP:11604"/>
        <dbReference type="ChEBI" id="CHEBI:15378"/>
        <dbReference type="ChEBI" id="CHEBI:29999"/>
        <dbReference type="ChEBI" id="CHEBI:30616"/>
        <dbReference type="ChEBI" id="CHEBI:83421"/>
        <dbReference type="ChEBI" id="CHEBI:456216"/>
        <dbReference type="EC" id="2.7.11.25"/>
    </reaction>
</comment>
<evidence type="ECO:0000256" key="16">
    <source>
        <dbReference type="ARBA" id="ARBA00060115"/>
    </source>
</evidence>
<dbReference type="PANTHER" id="PTHR48016">
    <property type="entry name" value="MAP KINASE KINASE KINASE SSK2-RELATED-RELATED"/>
    <property type="match status" value="1"/>
</dbReference>
<dbReference type="OrthoDB" id="1043025at2759"/>
<comment type="catalytic activity">
    <reaction evidence="14">
        <text>L-threonyl-[protein] + ATP = O-phospho-L-threonyl-[protein] + ADP + H(+)</text>
        <dbReference type="Rhea" id="RHEA:46608"/>
        <dbReference type="Rhea" id="RHEA-COMP:11060"/>
        <dbReference type="Rhea" id="RHEA-COMP:11605"/>
        <dbReference type="ChEBI" id="CHEBI:15378"/>
        <dbReference type="ChEBI" id="CHEBI:30013"/>
        <dbReference type="ChEBI" id="CHEBI:30616"/>
        <dbReference type="ChEBI" id="CHEBI:61977"/>
        <dbReference type="ChEBI" id="CHEBI:456216"/>
        <dbReference type="EC" id="2.7.11.25"/>
    </reaction>
</comment>
<dbReference type="InterPro" id="IPR000719">
    <property type="entry name" value="Prot_kinase_dom"/>
</dbReference>
<name>A0A482VE87_ASBVE</name>
<evidence type="ECO:0000256" key="6">
    <source>
        <dbReference type="ARBA" id="ARBA00022527"/>
    </source>
</evidence>
<dbReference type="InterPro" id="IPR045801">
    <property type="entry name" value="MEKK4_N"/>
</dbReference>
<organism evidence="22 23">
    <name type="scientific">Asbolus verrucosus</name>
    <name type="common">Desert ironclad beetle</name>
    <dbReference type="NCBI Taxonomy" id="1661398"/>
    <lineage>
        <taxon>Eukaryota</taxon>
        <taxon>Metazoa</taxon>
        <taxon>Ecdysozoa</taxon>
        <taxon>Arthropoda</taxon>
        <taxon>Hexapoda</taxon>
        <taxon>Insecta</taxon>
        <taxon>Pterygota</taxon>
        <taxon>Neoptera</taxon>
        <taxon>Endopterygota</taxon>
        <taxon>Coleoptera</taxon>
        <taxon>Polyphaga</taxon>
        <taxon>Cucujiformia</taxon>
        <taxon>Tenebrionidae</taxon>
        <taxon>Pimeliinae</taxon>
        <taxon>Asbolus</taxon>
    </lineage>
</organism>